<dbReference type="PANTHER" id="PTHR36154">
    <property type="entry name" value="DNA-BINDING TRANSCRIPTIONAL ACTIVATOR ALPA"/>
    <property type="match status" value="1"/>
</dbReference>
<gene>
    <name evidence="1" type="ordered locus">Despr_0272</name>
</gene>
<dbReference type="PANTHER" id="PTHR36154:SF1">
    <property type="entry name" value="DNA-BINDING TRANSCRIPTIONAL ACTIVATOR ALPA"/>
    <property type="match status" value="1"/>
</dbReference>
<dbReference type="RefSeq" id="WP_015723004.1">
    <property type="nucleotide sequence ID" value="NC_014972.1"/>
</dbReference>
<keyword evidence="2" id="KW-1185">Reference proteome</keyword>
<dbReference type="InterPro" id="IPR010260">
    <property type="entry name" value="AlpA"/>
</dbReference>
<dbReference type="Proteomes" id="UP000006365">
    <property type="component" value="Chromosome"/>
</dbReference>
<dbReference type="KEGG" id="dpr:Despr_0272"/>
<dbReference type="InterPro" id="IPR052931">
    <property type="entry name" value="Prophage_regulatory_activator"/>
</dbReference>
<dbReference type="EMBL" id="CP002364">
    <property type="protein sequence ID" value="ADW16456.1"/>
    <property type="molecule type" value="Genomic_DNA"/>
</dbReference>
<name>A0A7U4DMV0_DESPD</name>
<evidence type="ECO:0000313" key="1">
    <source>
        <dbReference type="EMBL" id="ADW16456.1"/>
    </source>
</evidence>
<dbReference type="AlphaFoldDB" id="A0A7U4DMV0"/>
<sequence>MSSQAPPKTLLRRPDVEKRTGLKRAHIYALMKQGEFPQAVPLAGRAVAWISDEIDNWISGRIQQARSGNVA</sequence>
<dbReference type="Pfam" id="PF05930">
    <property type="entry name" value="Phage_AlpA"/>
    <property type="match status" value="1"/>
</dbReference>
<proteinExistence type="predicted"/>
<dbReference type="Gene3D" id="1.10.238.160">
    <property type="match status" value="1"/>
</dbReference>
<reference evidence="1 2" key="1">
    <citation type="journal article" date="2011" name="Stand. Genomic Sci.">
        <title>Complete genome sequence of Desulfobulbus propionicus type strain (1pr3).</title>
        <authorList>
            <person name="Pagani I."/>
            <person name="Lapidus A."/>
            <person name="Nolan M."/>
            <person name="Lucas S."/>
            <person name="Hammon N."/>
            <person name="Deshpande S."/>
            <person name="Cheng J.F."/>
            <person name="Chertkov O."/>
            <person name="Davenport K."/>
            <person name="Tapia R."/>
            <person name="Han C."/>
            <person name="Goodwin L."/>
            <person name="Pitluck S."/>
            <person name="Liolios K."/>
            <person name="Mavromatis K."/>
            <person name="Ivanova N."/>
            <person name="Mikhailova N."/>
            <person name="Pati A."/>
            <person name="Chen A."/>
            <person name="Palaniappan K."/>
            <person name="Land M."/>
            <person name="Hauser L."/>
            <person name="Chang Y.J."/>
            <person name="Jeffries C.D."/>
            <person name="Detter J.C."/>
            <person name="Brambilla E."/>
            <person name="Kannan K.P."/>
            <person name="Djao O.D."/>
            <person name="Rohde M."/>
            <person name="Pukall R."/>
            <person name="Spring S."/>
            <person name="Goker M."/>
            <person name="Sikorski J."/>
            <person name="Woyke T."/>
            <person name="Bristow J."/>
            <person name="Eisen J.A."/>
            <person name="Markowitz V."/>
            <person name="Hugenholtz P."/>
            <person name="Kyrpides N.C."/>
            <person name="Klenk H.P."/>
        </authorList>
    </citation>
    <scope>NUCLEOTIDE SEQUENCE [LARGE SCALE GENOMIC DNA]</scope>
    <source>
        <strain evidence="2">ATCC 33891 / DSM 2032 / 1pr3</strain>
    </source>
</reference>
<protein>
    <submittedName>
        <fullName evidence="1">Phage transcriptional regulator, AlpA</fullName>
    </submittedName>
</protein>
<accession>A0A7U4DMV0</accession>
<evidence type="ECO:0000313" key="2">
    <source>
        <dbReference type="Proteomes" id="UP000006365"/>
    </source>
</evidence>
<organism evidence="1 2">
    <name type="scientific">Desulfobulbus propionicus (strain ATCC 33891 / DSM 2032 / VKM B-1956 / 1pr3)</name>
    <dbReference type="NCBI Taxonomy" id="577650"/>
    <lineage>
        <taxon>Bacteria</taxon>
        <taxon>Pseudomonadati</taxon>
        <taxon>Thermodesulfobacteriota</taxon>
        <taxon>Desulfobulbia</taxon>
        <taxon>Desulfobulbales</taxon>
        <taxon>Desulfobulbaceae</taxon>
        <taxon>Desulfobulbus</taxon>
    </lineage>
</organism>